<dbReference type="SUPFAM" id="SSF52777">
    <property type="entry name" value="CoA-dependent acyltransferases"/>
    <property type="match status" value="1"/>
</dbReference>
<evidence type="ECO:0000313" key="6">
    <source>
        <dbReference type="Proteomes" id="UP001597448"/>
    </source>
</evidence>
<comment type="caution">
    <text evidence="5">The sequence shown here is derived from an EMBL/GenBank/DDBJ whole genome shotgun (WGS) entry which is preliminary data.</text>
</comment>
<evidence type="ECO:0000256" key="2">
    <source>
        <dbReference type="ARBA" id="ARBA00022679"/>
    </source>
</evidence>
<dbReference type="InterPro" id="IPR023213">
    <property type="entry name" value="CAT-like_dom_sf"/>
</dbReference>
<keyword evidence="3" id="KW-0012">Acyltransferase</keyword>
<evidence type="ECO:0000313" key="5">
    <source>
        <dbReference type="EMBL" id="MFD2408332.1"/>
    </source>
</evidence>
<keyword evidence="6" id="KW-1185">Reference proteome</keyword>
<dbReference type="Pfam" id="PF00198">
    <property type="entry name" value="2-oxoacid_dh"/>
    <property type="match status" value="1"/>
</dbReference>
<sequence length="331" mass="36531">METSKAAIDVECEADGYFYPAAKEQTDVKTGEVIAFVFESLQEMNTYKELSVGSATAESTANYKLSNQAEAFAALHQFSQEELSALNKKLIKLSDLEELLKQRIDGDETRILLSKNQKQVSKTVAKSHTNIPNAFLLMKVYCDEALTGMREIGEQLEAIVGFGEVLPVLLVSIKDEFPLMYGTLRDEDTFIPAAEVNVGVTIDVGTGLYIPVIKAEHAGRIEHTAEIMMEYKYKALRSSFAEADLMDGTITISLNSSADVVSVIPIILPGQTGMISVGAVMKELVLKEGTVAERSYINLGLAYDHRVVNGFYAVEFLTRLKSKLEHFEIHV</sequence>
<evidence type="ECO:0000259" key="4">
    <source>
        <dbReference type="Pfam" id="PF00198"/>
    </source>
</evidence>
<dbReference type="PANTHER" id="PTHR43178">
    <property type="entry name" value="DIHYDROLIPOAMIDE ACETYLTRANSFERASE COMPONENT OF PYRUVATE DEHYDROGENASE COMPLEX"/>
    <property type="match status" value="1"/>
</dbReference>
<comment type="cofactor">
    <cofactor evidence="1">
        <name>(R)-lipoate</name>
        <dbReference type="ChEBI" id="CHEBI:83088"/>
    </cofactor>
</comment>
<reference evidence="6" key="1">
    <citation type="journal article" date="2019" name="Int. J. Syst. Evol. Microbiol.">
        <title>The Global Catalogue of Microorganisms (GCM) 10K type strain sequencing project: providing services to taxonomists for standard genome sequencing and annotation.</title>
        <authorList>
            <consortium name="The Broad Institute Genomics Platform"/>
            <consortium name="The Broad Institute Genome Sequencing Center for Infectious Disease"/>
            <person name="Wu L."/>
            <person name="Ma J."/>
        </authorList>
    </citation>
    <scope>NUCLEOTIDE SEQUENCE [LARGE SCALE GENOMIC DNA]</scope>
    <source>
        <strain evidence="6">CCM 8725</strain>
    </source>
</reference>
<keyword evidence="2" id="KW-0808">Transferase</keyword>
<name>A0ABW5F3H7_9BACL</name>
<organism evidence="5 6">
    <name type="scientific">Paenibacillus rhizoplanae</name>
    <dbReference type="NCBI Taxonomy" id="1917181"/>
    <lineage>
        <taxon>Bacteria</taxon>
        <taxon>Bacillati</taxon>
        <taxon>Bacillota</taxon>
        <taxon>Bacilli</taxon>
        <taxon>Bacillales</taxon>
        <taxon>Paenibacillaceae</taxon>
        <taxon>Paenibacillus</taxon>
    </lineage>
</organism>
<proteinExistence type="predicted"/>
<protein>
    <submittedName>
        <fullName evidence="5">2-oxo acid dehydrogenase subunit E2</fullName>
    </submittedName>
</protein>
<gene>
    <name evidence="5" type="ORF">ACFSX3_00540</name>
</gene>
<dbReference type="InterPro" id="IPR050743">
    <property type="entry name" value="2-oxoacid_DH_E2_comp"/>
</dbReference>
<dbReference type="RefSeq" id="WP_209992467.1">
    <property type="nucleotide sequence ID" value="NZ_JBHUKY010000003.1"/>
</dbReference>
<evidence type="ECO:0000256" key="3">
    <source>
        <dbReference type="ARBA" id="ARBA00023315"/>
    </source>
</evidence>
<dbReference type="InterPro" id="IPR001078">
    <property type="entry name" value="2-oxoacid_DH_actylTfrase"/>
</dbReference>
<dbReference type="EMBL" id="JBHUKY010000003">
    <property type="protein sequence ID" value="MFD2408332.1"/>
    <property type="molecule type" value="Genomic_DNA"/>
</dbReference>
<dbReference type="Proteomes" id="UP001597448">
    <property type="component" value="Unassembled WGS sequence"/>
</dbReference>
<dbReference type="Gene3D" id="3.30.559.10">
    <property type="entry name" value="Chloramphenicol acetyltransferase-like domain"/>
    <property type="match status" value="1"/>
</dbReference>
<accession>A0ABW5F3H7</accession>
<feature type="domain" description="2-oxoacid dehydrogenase acyltransferase catalytic" evidence="4">
    <location>
        <begin position="107"/>
        <end position="328"/>
    </location>
</feature>
<evidence type="ECO:0000256" key="1">
    <source>
        <dbReference type="ARBA" id="ARBA00001938"/>
    </source>
</evidence>
<dbReference type="PANTHER" id="PTHR43178:SF5">
    <property type="entry name" value="LIPOAMIDE ACYLTRANSFERASE COMPONENT OF BRANCHED-CHAIN ALPHA-KETO ACID DEHYDROGENASE COMPLEX, MITOCHONDRIAL"/>
    <property type="match status" value="1"/>
</dbReference>